<feature type="transmembrane region" description="Helical" evidence="8">
    <location>
        <begin position="59"/>
        <end position="81"/>
    </location>
</feature>
<comment type="similarity">
    <text evidence="2">Belongs to the BCCT transporter (TC 2.A.15) family.</text>
</comment>
<sequence>MTDTSLEIGAKDGGRVNLPLFLISGGFIAGFCLLALFNLDALSGAVDWGFNIAATYFGFYWQLLLLATFLIGLLLCVLPGGKAVLGGLARPEFTVFQWGSMIMCTLLAGGGVFWAAGEPMAHFLSPPPLFGAEAGTAAAVNPAMAQSFMHWGFLAWAILGSLSTVMLMHYHYEKGLPLAPRTLLYPVFGDKAINGPIGLIADASSIIAVVAGTVGPIGFLGLQVGYGLSDLFGVANSFATQAVVIAALVLLYTVSAMTGLSKGIQLLSRINVVLATGLLLFMLVAGPTGFIFSTFFSGFGEYLGSFFGMALYRGDAGLFGAPGWLGWWTVFFWGWFMGYGPLMAMFIARVSRGRSIRSIIIMLSVIAPIVTNFWFTIVGGSGIAFELENPGTVAAAFEGFNLPAALLAITQQLPMGFLVSVLFLVLTTIFVATTGDSMTYVISVTMSRDGHPSMPVRIFWGAAMGLMAVILISVGAGGVSKLQSFIVVTAVPVSLLLLPSLWDALRITLAKGKTG</sequence>
<name>A0ABS7NE70_9RHOB</name>
<evidence type="ECO:0000256" key="6">
    <source>
        <dbReference type="ARBA" id="ARBA00022989"/>
    </source>
</evidence>
<evidence type="ECO:0000256" key="2">
    <source>
        <dbReference type="ARBA" id="ARBA00005658"/>
    </source>
</evidence>
<evidence type="ECO:0000313" key="9">
    <source>
        <dbReference type="EMBL" id="MBY6139147.1"/>
    </source>
</evidence>
<keyword evidence="6 8" id="KW-1133">Transmembrane helix</keyword>
<keyword evidence="7 8" id="KW-0472">Membrane</keyword>
<organism evidence="9 10">
    <name type="scientific">Leisingera daeponensis</name>
    <dbReference type="NCBI Taxonomy" id="405746"/>
    <lineage>
        <taxon>Bacteria</taxon>
        <taxon>Pseudomonadati</taxon>
        <taxon>Pseudomonadota</taxon>
        <taxon>Alphaproteobacteria</taxon>
        <taxon>Rhodobacterales</taxon>
        <taxon>Roseobacteraceae</taxon>
        <taxon>Leisingera</taxon>
    </lineage>
</organism>
<feature type="transmembrane region" description="Helical" evidence="8">
    <location>
        <begin position="20"/>
        <end position="39"/>
    </location>
</feature>
<feature type="transmembrane region" description="Helical" evidence="8">
    <location>
        <begin position="272"/>
        <end position="296"/>
    </location>
</feature>
<proteinExistence type="inferred from homology"/>
<feature type="transmembrane region" description="Helical" evidence="8">
    <location>
        <begin position="485"/>
        <end position="505"/>
    </location>
</feature>
<evidence type="ECO:0000256" key="4">
    <source>
        <dbReference type="ARBA" id="ARBA00022475"/>
    </source>
</evidence>
<dbReference type="InterPro" id="IPR000060">
    <property type="entry name" value="BCCT_transptr"/>
</dbReference>
<keyword evidence="3" id="KW-0813">Transport</keyword>
<accession>A0ABS7NE70</accession>
<dbReference type="Pfam" id="PF02028">
    <property type="entry name" value="BCCT"/>
    <property type="match status" value="1"/>
</dbReference>
<dbReference type="PANTHER" id="PTHR30047">
    <property type="entry name" value="HIGH-AFFINITY CHOLINE TRANSPORT PROTEIN-RELATED"/>
    <property type="match status" value="1"/>
</dbReference>
<evidence type="ECO:0000256" key="5">
    <source>
        <dbReference type="ARBA" id="ARBA00022692"/>
    </source>
</evidence>
<feature type="transmembrane region" description="Helical" evidence="8">
    <location>
        <begin position="93"/>
        <end position="116"/>
    </location>
</feature>
<keyword evidence="5 8" id="KW-0812">Transmembrane</keyword>
<feature type="transmembrane region" description="Helical" evidence="8">
    <location>
        <begin position="325"/>
        <end position="347"/>
    </location>
</feature>
<feature type="transmembrane region" description="Helical" evidence="8">
    <location>
        <begin position="238"/>
        <end position="260"/>
    </location>
</feature>
<dbReference type="EMBL" id="JAHVJA010000002">
    <property type="protein sequence ID" value="MBY6139147.1"/>
    <property type="molecule type" value="Genomic_DNA"/>
</dbReference>
<evidence type="ECO:0000256" key="1">
    <source>
        <dbReference type="ARBA" id="ARBA00004651"/>
    </source>
</evidence>
<feature type="transmembrane region" description="Helical" evidence="8">
    <location>
        <begin position="456"/>
        <end position="479"/>
    </location>
</feature>
<evidence type="ECO:0000313" key="10">
    <source>
        <dbReference type="Proteomes" id="UP000766629"/>
    </source>
</evidence>
<dbReference type="RefSeq" id="WP_222504957.1">
    <property type="nucleotide sequence ID" value="NZ_JAHVJA010000002.1"/>
</dbReference>
<gene>
    <name evidence="9" type="ORF">KUV26_06810</name>
</gene>
<dbReference type="PANTHER" id="PTHR30047:SF7">
    <property type="entry name" value="HIGH-AFFINITY CHOLINE TRANSPORT PROTEIN"/>
    <property type="match status" value="1"/>
</dbReference>
<reference evidence="9 10" key="1">
    <citation type="submission" date="2021-06" db="EMBL/GenBank/DDBJ databases">
        <title>50 bacteria genomes isolated from Dapeng, Shenzhen, China.</title>
        <authorList>
            <person name="Zheng W."/>
            <person name="Yu S."/>
            <person name="Huang Y."/>
        </authorList>
    </citation>
    <scope>NUCLEOTIDE SEQUENCE [LARGE SCALE GENOMIC DNA]</scope>
    <source>
        <strain evidence="9 10">DP1N14-2</strain>
    </source>
</reference>
<comment type="caution">
    <text evidence="9">The sequence shown here is derived from an EMBL/GenBank/DDBJ whole genome shotgun (WGS) entry which is preliminary data.</text>
</comment>
<evidence type="ECO:0000256" key="8">
    <source>
        <dbReference type="SAM" id="Phobius"/>
    </source>
</evidence>
<feature type="transmembrane region" description="Helical" evidence="8">
    <location>
        <begin position="206"/>
        <end position="226"/>
    </location>
</feature>
<dbReference type="Proteomes" id="UP000766629">
    <property type="component" value="Unassembled WGS sequence"/>
</dbReference>
<comment type="subcellular location">
    <subcellularLocation>
        <location evidence="1">Cell membrane</location>
        <topology evidence="1">Multi-pass membrane protein</topology>
    </subcellularLocation>
</comment>
<feature type="transmembrane region" description="Helical" evidence="8">
    <location>
        <begin position="359"/>
        <end position="385"/>
    </location>
</feature>
<evidence type="ECO:0000256" key="7">
    <source>
        <dbReference type="ARBA" id="ARBA00023136"/>
    </source>
</evidence>
<evidence type="ECO:0000256" key="3">
    <source>
        <dbReference type="ARBA" id="ARBA00022448"/>
    </source>
</evidence>
<keyword evidence="10" id="KW-1185">Reference proteome</keyword>
<feature type="transmembrane region" description="Helical" evidence="8">
    <location>
        <begin position="415"/>
        <end position="435"/>
    </location>
</feature>
<feature type="transmembrane region" description="Helical" evidence="8">
    <location>
        <begin position="148"/>
        <end position="168"/>
    </location>
</feature>
<protein>
    <submittedName>
        <fullName evidence="9">BCCT family transporter</fullName>
    </submittedName>
</protein>
<keyword evidence="4" id="KW-1003">Cell membrane</keyword>